<dbReference type="Gene3D" id="3.40.140.20">
    <property type="match status" value="2"/>
</dbReference>
<evidence type="ECO:0000256" key="1">
    <source>
        <dbReference type="ARBA" id="ARBA00004844"/>
    </source>
</evidence>
<evidence type="ECO:0000259" key="11">
    <source>
        <dbReference type="PROSITE" id="PS51855"/>
    </source>
</evidence>
<dbReference type="FunFam" id="3.40.140.20:FF:000001">
    <property type="entry name" value="Bifunctional purine biosynthesis protein PurH"/>
    <property type="match status" value="1"/>
</dbReference>
<dbReference type="GO" id="GO:0006189">
    <property type="term" value="P:'de novo' IMP biosynthetic process"/>
    <property type="evidence" value="ECO:0007669"/>
    <property type="project" value="UniProtKB-UniRule"/>
</dbReference>
<dbReference type="AlphaFoldDB" id="A0A220VD22"/>
<sequence length="529" mass="58713">MHNKHSIKRALISVSDKENLIPLAQYLTSQNIELLSTGGTSKLLKEHKIPVIDVSEYTGFPEIMNGRVKTLNPKIYGGILARRDLTEDLEIMEKLQILEIDLIVVNLYPFEKTINKENYSFDDAIENIDIGGPCMVRAAAKNHKYTSIVVSPKQYESLILEMKENNNIISANTNFKLAAKAFEHTAHYDSMIAQHLNKYIDKEEVVNELLPYSNVLTINLTKKQNLRYGENPHQTSAFYVDESCEETSVSSSTQKQGKELSFNNIADADAALECVKEFDAPTCVIVKHANPCGVASSNSLKTAYQKAFKTDPTSAFGGIIAFNRELDYETAKLIIENQFVEVIIAPKINSFALSELEKKPNIRVLETGEFKSQSGLKDYKKVAGGLLVQDKDSKKICPTELSIVTTRKPEAQELKDALFAWKVAKFVKSNAIVYTKNDMTIGIGAGQMSRVYSAKIAGIKANDEGLIVEGSVMASDAFFPFRDGIDAAAKAGITCIIQPGGSIRDQEIIDAANEHNIAMIFTKIRHFKH</sequence>
<dbReference type="FunFam" id="3.40.50.1380:FF:000001">
    <property type="entry name" value="Bifunctional purine biosynthesis protein PurH"/>
    <property type="match status" value="1"/>
</dbReference>
<dbReference type="GO" id="GO:0005829">
    <property type="term" value="C:cytosol"/>
    <property type="evidence" value="ECO:0007669"/>
    <property type="project" value="TreeGrafter"/>
</dbReference>
<reference evidence="12 13" key="1">
    <citation type="journal article" date="2016" name="Int. J. Syst. Evol. Microbiol.">
        <title>Paraphotobacterium marinum gen. nov., sp. nov., a member of the family Vibrionaceae, isolated from surface seawater.</title>
        <authorList>
            <person name="Huang Z."/>
            <person name="Dong C."/>
            <person name="Shao Z."/>
        </authorList>
    </citation>
    <scope>NUCLEOTIDE SEQUENCE [LARGE SCALE GENOMIC DNA]</scope>
    <source>
        <strain evidence="12 13">NSCS20N07D</strain>
    </source>
</reference>
<evidence type="ECO:0000256" key="6">
    <source>
        <dbReference type="ARBA" id="ARBA00022801"/>
    </source>
</evidence>
<dbReference type="EMBL" id="CP022355">
    <property type="protein sequence ID" value="ASK78239.1"/>
    <property type="molecule type" value="Genomic_DNA"/>
</dbReference>
<dbReference type="InterPro" id="IPR016193">
    <property type="entry name" value="Cytidine_deaminase-like"/>
</dbReference>
<dbReference type="SUPFAM" id="SSF52335">
    <property type="entry name" value="Methylglyoxal synthase-like"/>
    <property type="match status" value="1"/>
</dbReference>
<name>A0A220VD22_9GAMM</name>
<evidence type="ECO:0000256" key="9">
    <source>
        <dbReference type="ARBA" id="ARBA00050687"/>
    </source>
</evidence>
<keyword evidence="4 10" id="KW-0808">Transferase</keyword>
<dbReference type="EC" id="2.1.2.3" evidence="10"/>
<gene>
    <name evidence="10" type="primary">purH</name>
    <name evidence="12" type="ORF">CF386_03965</name>
</gene>
<feature type="domain" description="MGS-like" evidence="11">
    <location>
        <begin position="1"/>
        <end position="150"/>
    </location>
</feature>
<dbReference type="GO" id="GO:0004643">
    <property type="term" value="F:phosphoribosylaminoimidazolecarboxamide formyltransferase activity"/>
    <property type="evidence" value="ECO:0007669"/>
    <property type="project" value="UniProtKB-UniRule"/>
</dbReference>
<evidence type="ECO:0000313" key="12">
    <source>
        <dbReference type="EMBL" id="ASK78239.1"/>
    </source>
</evidence>
<evidence type="ECO:0000256" key="3">
    <source>
        <dbReference type="ARBA" id="ARBA00007667"/>
    </source>
</evidence>
<dbReference type="KEGG" id="pmai:CF386_03965"/>
<dbReference type="InterPro" id="IPR036914">
    <property type="entry name" value="MGS-like_dom_sf"/>
</dbReference>
<organism evidence="12 13">
    <name type="scientific">Paraphotobacterium marinum</name>
    <dbReference type="NCBI Taxonomy" id="1755811"/>
    <lineage>
        <taxon>Bacteria</taxon>
        <taxon>Pseudomonadati</taxon>
        <taxon>Pseudomonadota</taxon>
        <taxon>Gammaproteobacteria</taxon>
        <taxon>Vibrionales</taxon>
        <taxon>Vibrionaceae</taxon>
        <taxon>Paraphotobacterium</taxon>
    </lineage>
</organism>
<protein>
    <recommendedName>
        <fullName evidence="10">Bifunctional purine biosynthesis protein PurH</fullName>
    </recommendedName>
    <domain>
        <recommendedName>
            <fullName evidence="10">Phosphoribosylaminoimidazolecarboxamide formyltransferase</fullName>
            <ecNumber evidence="10">2.1.2.3</ecNumber>
        </recommendedName>
        <alternativeName>
            <fullName evidence="10">AICAR transformylase</fullName>
        </alternativeName>
    </domain>
    <domain>
        <recommendedName>
            <fullName evidence="10">IMP cyclohydrolase</fullName>
            <ecNumber evidence="10">3.5.4.10</ecNumber>
        </recommendedName>
        <alternativeName>
            <fullName evidence="10">ATIC</fullName>
        </alternativeName>
        <alternativeName>
            <fullName evidence="10">IMP synthase</fullName>
        </alternativeName>
        <alternativeName>
            <fullName evidence="10">Inosinicase</fullName>
        </alternativeName>
    </domain>
</protein>
<dbReference type="PIRSF" id="PIRSF000414">
    <property type="entry name" value="AICARFT_IMPCHas"/>
    <property type="match status" value="1"/>
</dbReference>
<dbReference type="Pfam" id="PF01808">
    <property type="entry name" value="AICARFT_IMPCHas"/>
    <property type="match status" value="1"/>
</dbReference>
<keyword evidence="5 10" id="KW-0658">Purine biosynthesis</keyword>
<dbReference type="UniPathway" id="UPA00074">
    <property type="reaction ID" value="UER00133"/>
</dbReference>
<evidence type="ECO:0000256" key="4">
    <source>
        <dbReference type="ARBA" id="ARBA00022679"/>
    </source>
</evidence>
<dbReference type="Gene3D" id="3.40.50.1380">
    <property type="entry name" value="Methylglyoxal synthase-like domain"/>
    <property type="match status" value="1"/>
</dbReference>
<evidence type="ECO:0000256" key="8">
    <source>
        <dbReference type="ARBA" id="ARBA00050488"/>
    </source>
</evidence>
<dbReference type="PROSITE" id="PS51855">
    <property type="entry name" value="MGS"/>
    <property type="match status" value="1"/>
</dbReference>
<dbReference type="PANTHER" id="PTHR11692:SF0">
    <property type="entry name" value="BIFUNCTIONAL PURINE BIOSYNTHESIS PROTEIN ATIC"/>
    <property type="match status" value="1"/>
</dbReference>
<comment type="pathway">
    <text evidence="2 10">Purine metabolism; IMP biosynthesis via de novo pathway; 5-formamido-1-(5-phospho-D-ribosyl)imidazole-4-carboxamide from 5-amino-1-(5-phospho-D-ribosyl)imidazole-4-carboxamide (10-formyl THF route): step 1/1.</text>
</comment>
<dbReference type="Pfam" id="PF02142">
    <property type="entry name" value="MGS"/>
    <property type="match status" value="1"/>
</dbReference>
<evidence type="ECO:0000256" key="5">
    <source>
        <dbReference type="ARBA" id="ARBA00022755"/>
    </source>
</evidence>
<keyword evidence="6 10" id="KW-0378">Hydrolase</keyword>
<dbReference type="EC" id="3.5.4.10" evidence="10"/>
<evidence type="ECO:0000256" key="7">
    <source>
        <dbReference type="ARBA" id="ARBA00023268"/>
    </source>
</evidence>
<comment type="domain">
    <text evidence="10">The IMP cyclohydrolase activity resides in the N-terminal region.</text>
</comment>
<dbReference type="SMART" id="SM00851">
    <property type="entry name" value="MGS"/>
    <property type="match status" value="1"/>
</dbReference>
<dbReference type="SMART" id="SM00798">
    <property type="entry name" value="AICARFT_IMPCHas"/>
    <property type="match status" value="1"/>
</dbReference>
<keyword evidence="13" id="KW-1185">Reference proteome</keyword>
<dbReference type="CDD" id="cd01421">
    <property type="entry name" value="IMPCH"/>
    <property type="match status" value="1"/>
</dbReference>
<evidence type="ECO:0000313" key="13">
    <source>
        <dbReference type="Proteomes" id="UP000242175"/>
    </source>
</evidence>
<dbReference type="HAMAP" id="MF_00139">
    <property type="entry name" value="PurH"/>
    <property type="match status" value="1"/>
</dbReference>
<dbReference type="InterPro" id="IPR011607">
    <property type="entry name" value="MGS-like_dom"/>
</dbReference>
<comment type="similarity">
    <text evidence="3 10">Belongs to the PurH family.</text>
</comment>
<comment type="catalytic activity">
    <reaction evidence="9 10">
        <text>IMP + H2O = 5-formamido-1-(5-phospho-D-ribosyl)imidazole-4-carboxamide</text>
        <dbReference type="Rhea" id="RHEA:18445"/>
        <dbReference type="ChEBI" id="CHEBI:15377"/>
        <dbReference type="ChEBI" id="CHEBI:58053"/>
        <dbReference type="ChEBI" id="CHEBI:58467"/>
        <dbReference type="EC" id="3.5.4.10"/>
    </reaction>
</comment>
<comment type="catalytic activity">
    <reaction evidence="8 10">
        <text>(6R)-10-formyltetrahydrofolate + 5-amino-1-(5-phospho-beta-D-ribosyl)imidazole-4-carboxamide = 5-formamido-1-(5-phospho-D-ribosyl)imidazole-4-carboxamide + (6S)-5,6,7,8-tetrahydrofolate</text>
        <dbReference type="Rhea" id="RHEA:22192"/>
        <dbReference type="ChEBI" id="CHEBI:57453"/>
        <dbReference type="ChEBI" id="CHEBI:58467"/>
        <dbReference type="ChEBI" id="CHEBI:58475"/>
        <dbReference type="ChEBI" id="CHEBI:195366"/>
        <dbReference type="EC" id="2.1.2.3"/>
    </reaction>
</comment>
<dbReference type="NCBIfam" id="TIGR00355">
    <property type="entry name" value="purH"/>
    <property type="match status" value="1"/>
</dbReference>
<evidence type="ECO:0000256" key="10">
    <source>
        <dbReference type="HAMAP-Rule" id="MF_00139"/>
    </source>
</evidence>
<dbReference type="SUPFAM" id="SSF53927">
    <property type="entry name" value="Cytidine deaminase-like"/>
    <property type="match status" value="1"/>
</dbReference>
<comment type="pathway">
    <text evidence="1 10">Purine metabolism; IMP biosynthesis via de novo pathway; IMP from 5-formamido-1-(5-phospho-D-ribosyl)imidazole-4-carboxamide: step 1/1.</text>
</comment>
<dbReference type="NCBIfam" id="NF002049">
    <property type="entry name" value="PRK00881.1"/>
    <property type="match status" value="1"/>
</dbReference>
<dbReference type="InterPro" id="IPR002695">
    <property type="entry name" value="PurH-like"/>
</dbReference>
<dbReference type="GO" id="GO:0003937">
    <property type="term" value="F:IMP cyclohydrolase activity"/>
    <property type="evidence" value="ECO:0007669"/>
    <property type="project" value="UniProtKB-UniRule"/>
</dbReference>
<proteinExistence type="inferred from homology"/>
<dbReference type="InterPro" id="IPR024051">
    <property type="entry name" value="AICAR_Tfase_dup_dom_sf"/>
</dbReference>
<dbReference type="FunFam" id="3.40.140.20:FF:000002">
    <property type="entry name" value="Bifunctional purine biosynthesis protein PurH"/>
    <property type="match status" value="1"/>
</dbReference>
<evidence type="ECO:0000256" key="2">
    <source>
        <dbReference type="ARBA" id="ARBA00004954"/>
    </source>
</evidence>
<keyword evidence="7 10" id="KW-0511">Multifunctional enzyme</keyword>
<dbReference type="PANTHER" id="PTHR11692">
    <property type="entry name" value="BIFUNCTIONAL PURINE BIOSYNTHESIS PROTEIN PURH"/>
    <property type="match status" value="1"/>
</dbReference>
<dbReference type="Proteomes" id="UP000242175">
    <property type="component" value="Chromosome large"/>
</dbReference>
<accession>A0A220VD22</accession>
<dbReference type="RefSeq" id="WP_089073147.1">
    <property type="nucleotide sequence ID" value="NZ_CBCSAM010000013.1"/>
</dbReference>
<dbReference type="OrthoDB" id="9802065at2"/>